<dbReference type="InParanoid" id="D7UBC2"/>
<dbReference type="AlphaFoldDB" id="D7UBC2"/>
<evidence type="ECO:0000313" key="1">
    <source>
        <dbReference type="EMBL" id="CBI39943.3"/>
    </source>
</evidence>
<sequence>MASNTNVELCRSKDGLVGSDEGTGSLVPILCDELRRVSENAERSQIRKLTQFFSNRARRIEKGNKRKNTPS</sequence>
<gene>
    <name evidence="1" type="ordered locus">VIT_15s0024g01980</name>
</gene>
<organism evidence="1 2">
    <name type="scientific">Vitis vinifera</name>
    <name type="common">Grape</name>
    <dbReference type="NCBI Taxonomy" id="29760"/>
    <lineage>
        <taxon>Eukaryota</taxon>
        <taxon>Viridiplantae</taxon>
        <taxon>Streptophyta</taxon>
        <taxon>Embryophyta</taxon>
        <taxon>Tracheophyta</taxon>
        <taxon>Spermatophyta</taxon>
        <taxon>Magnoliopsida</taxon>
        <taxon>eudicotyledons</taxon>
        <taxon>Gunneridae</taxon>
        <taxon>Pentapetalae</taxon>
        <taxon>rosids</taxon>
        <taxon>Vitales</taxon>
        <taxon>Vitaceae</taxon>
        <taxon>Viteae</taxon>
        <taxon>Vitis</taxon>
    </lineage>
</organism>
<proteinExistence type="predicted"/>
<dbReference type="HOGENOM" id="CLU_2745233_0_0_1"/>
<reference evidence="2" key="1">
    <citation type="journal article" date="2007" name="Nature">
        <title>The grapevine genome sequence suggests ancestral hexaploidization in major angiosperm phyla.</title>
        <authorList>
            <consortium name="The French-Italian Public Consortium for Grapevine Genome Characterization."/>
            <person name="Jaillon O."/>
            <person name="Aury J.-M."/>
            <person name="Noel B."/>
            <person name="Policriti A."/>
            <person name="Clepet C."/>
            <person name="Casagrande A."/>
            <person name="Choisne N."/>
            <person name="Aubourg S."/>
            <person name="Vitulo N."/>
            <person name="Jubin C."/>
            <person name="Vezzi A."/>
            <person name="Legeai F."/>
            <person name="Hugueney P."/>
            <person name="Dasilva C."/>
            <person name="Horner D."/>
            <person name="Mica E."/>
            <person name="Jublot D."/>
            <person name="Poulain J."/>
            <person name="Bruyere C."/>
            <person name="Billault A."/>
            <person name="Segurens B."/>
            <person name="Gouyvenoux M."/>
            <person name="Ugarte E."/>
            <person name="Cattonaro F."/>
            <person name="Anthouard V."/>
            <person name="Vico V."/>
            <person name="Del Fabbro C."/>
            <person name="Alaux M."/>
            <person name="Di Gaspero G."/>
            <person name="Dumas V."/>
            <person name="Felice N."/>
            <person name="Paillard S."/>
            <person name="Juman I."/>
            <person name="Moroldo M."/>
            <person name="Scalabrin S."/>
            <person name="Canaguier A."/>
            <person name="Le Clainche I."/>
            <person name="Malacrida G."/>
            <person name="Durand E."/>
            <person name="Pesole G."/>
            <person name="Laucou V."/>
            <person name="Chatelet P."/>
            <person name="Merdinoglu D."/>
            <person name="Delledonne M."/>
            <person name="Pezzotti M."/>
            <person name="Lecharny A."/>
            <person name="Scarpelli C."/>
            <person name="Artiguenave F."/>
            <person name="Pe M.E."/>
            <person name="Valle G."/>
            <person name="Morgante M."/>
            <person name="Caboche M."/>
            <person name="Adam-Blondon A.-F."/>
            <person name="Weissenbach J."/>
            <person name="Quetier F."/>
            <person name="Wincker P."/>
        </authorList>
    </citation>
    <scope>NUCLEOTIDE SEQUENCE [LARGE SCALE GENOMIC DNA]</scope>
    <source>
        <strain evidence="2">cv. Pinot noir / PN40024</strain>
    </source>
</reference>
<dbReference type="PaxDb" id="29760-VIT_15s0024g01980.t01"/>
<keyword evidence="2" id="KW-1185">Reference proteome</keyword>
<dbReference type="EMBL" id="FN596748">
    <property type="protein sequence ID" value="CBI39943.3"/>
    <property type="molecule type" value="Genomic_DNA"/>
</dbReference>
<accession>D7UBC2</accession>
<protein>
    <submittedName>
        <fullName evidence="1">Uncharacterized protein</fullName>
    </submittedName>
</protein>
<name>D7UBC2_VITVI</name>
<evidence type="ECO:0000313" key="2">
    <source>
        <dbReference type="Proteomes" id="UP000009183"/>
    </source>
</evidence>
<dbReference type="Proteomes" id="UP000009183">
    <property type="component" value="Chromosome 15"/>
</dbReference>